<reference evidence="1" key="1">
    <citation type="submission" date="2024-05" db="EMBL/GenBank/DDBJ databases">
        <authorList>
            <person name="Jung D.-H."/>
        </authorList>
    </citation>
    <scope>NUCLEOTIDE SEQUENCE</scope>
    <source>
        <strain evidence="1">JA-25</strain>
    </source>
</reference>
<dbReference type="EMBL" id="WAEL01000010">
    <property type="protein sequence ID" value="NID13020.1"/>
    <property type="molecule type" value="Genomic_DNA"/>
</dbReference>
<proteinExistence type="predicted"/>
<organism evidence="1 2">
    <name type="scientific">Fibrivirga algicola</name>
    <dbReference type="NCBI Taxonomy" id="2950420"/>
    <lineage>
        <taxon>Bacteria</taxon>
        <taxon>Pseudomonadati</taxon>
        <taxon>Bacteroidota</taxon>
        <taxon>Cytophagia</taxon>
        <taxon>Cytophagales</taxon>
        <taxon>Spirosomataceae</taxon>
        <taxon>Fibrivirga</taxon>
    </lineage>
</organism>
<sequence length="211" mass="23534">MKPFFYLLAGANGVGKSAIASLYLPNGLELVSADDIAGQLQREQTHLEVALQLAHDEAQQRVQRHLRRRTSFAVETTLHDIETWQYYLAIQQAGYEFRLLFLAVDELSLLYQRVRNRQAQGGQFVNEETIRRKYVAGLSVLAHFFDEPDSVTLLDMANRPALSYQRVSGQVRNQASALPGWITTNLSRHVGAASADATPGVTRSSFDRGSA</sequence>
<accession>A0ABX0QPF5</accession>
<name>A0ABX0QPF5_9BACT</name>
<dbReference type="PANTHER" id="PTHR39206">
    <property type="entry name" value="SLL8004 PROTEIN"/>
    <property type="match status" value="1"/>
</dbReference>
<dbReference type="PANTHER" id="PTHR39206:SF1">
    <property type="entry name" value="SLL8004 PROTEIN"/>
    <property type="match status" value="1"/>
</dbReference>
<keyword evidence="2" id="KW-1185">Reference proteome</keyword>
<dbReference type="SUPFAM" id="SSF52540">
    <property type="entry name" value="P-loop containing nucleoside triphosphate hydrolases"/>
    <property type="match status" value="1"/>
</dbReference>
<dbReference type="InterPro" id="IPR027417">
    <property type="entry name" value="P-loop_NTPase"/>
</dbReference>
<evidence type="ECO:0000313" key="2">
    <source>
        <dbReference type="Proteomes" id="UP000606008"/>
    </source>
</evidence>
<comment type="caution">
    <text evidence="1">The sequence shown here is derived from an EMBL/GenBank/DDBJ whole genome shotgun (WGS) entry which is preliminary data.</text>
</comment>
<dbReference type="RefSeq" id="WP_166693682.1">
    <property type="nucleotide sequence ID" value="NZ_WAEL01000010.1"/>
</dbReference>
<evidence type="ECO:0000313" key="1">
    <source>
        <dbReference type="EMBL" id="NID13020.1"/>
    </source>
</evidence>
<dbReference type="Pfam" id="PF13671">
    <property type="entry name" value="AAA_33"/>
    <property type="match status" value="1"/>
</dbReference>
<gene>
    <name evidence="1" type="ORF">F7231_22805</name>
</gene>
<dbReference type="Proteomes" id="UP000606008">
    <property type="component" value="Unassembled WGS sequence"/>
</dbReference>
<dbReference type="Gene3D" id="3.40.50.300">
    <property type="entry name" value="P-loop containing nucleotide triphosphate hydrolases"/>
    <property type="match status" value="1"/>
</dbReference>
<protein>
    <submittedName>
        <fullName evidence="1">AAA family ATPase</fullName>
    </submittedName>
</protein>